<organism evidence="10 11">
    <name type="scientific">Russula ochroleuca</name>
    <dbReference type="NCBI Taxonomy" id="152965"/>
    <lineage>
        <taxon>Eukaryota</taxon>
        <taxon>Fungi</taxon>
        <taxon>Dikarya</taxon>
        <taxon>Basidiomycota</taxon>
        <taxon>Agaricomycotina</taxon>
        <taxon>Agaricomycetes</taxon>
        <taxon>Russulales</taxon>
        <taxon>Russulaceae</taxon>
        <taxon>Russula</taxon>
    </lineage>
</organism>
<reference evidence="10" key="1">
    <citation type="submission" date="2019-10" db="EMBL/GenBank/DDBJ databases">
        <authorList>
            <consortium name="DOE Joint Genome Institute"/>
            <person name="Kuo A."/>
            <person name="Miyauchi S."/>
            <person name="Kiss E."/>
            <person name="Drula E."/>
            <person name="Kohler A."/>
            <person name="Sanchez-Garcia M."/>
            <person name="Andreopoulos B."/>
            <person name="Barry K.W."/>
            <person name="Bonito G."/>
            <person name="Buee M."/>
            <person name="Carver A."/>
            <person name="Chen C."/>
            <person name="Cichocki N."/>
            <person name="Clum A."/>
            <person name="Culley D."/>
            <person name="Crous P.W."/>
            <person name="Fauchery L."/>
            <person name="Girlanda M."/>
            <person name="Hayes R."/>
            <person name="Keri Z."/>
            <person name="LaButti K."/>
            <person name="Lipzen A."/>
            <person name="Lombard V."/>
            <person name="Magnuson J."/>
            <person name="Maillard F."/>
            <person name="Morin E."/>
            <person name="Murat C."/>
            <person name="Nolan M."/>
            <person name="Ohm R."/>
            <person name="Pangilinan J."/>
            <person name="Pereira M."/>
            <person name="Perotto S."/>
            <person name="Peter M."/>
            <person name="Riley R."/>
            <person name="Sitrit Y."/>
            <person name="Stielow B."/>
            <person name="Szollosi G."/>
            <person name="Zifcakova L."/>
            <person name="Stursova M."/>
            <person name="Spatafora J.W."/>
            <person name="Tedersoo L."/>
            <person name="Vaario L.-M."/>
            <person name="Yamada A."/>
            <person name="Yan M."/>
            <person name="Wang P."/>
            <person name="Xu J."/>
            <person name="Bruns T."/>
            <person name="Baldrian P."/>
            <person name="Vilgalys R."/>
            <person name="Henrissat B."/>
            <person name="Grigoriev I.V."/>
            <person name="Hibbett D."/>
            <person name="Nagy L.G."/>
            <person name="Martin F.M."/>
        </authorList>
    </citation>
    <scope>NUCLEOTIDE SEQUENCE</scope>
    <source>
        <strain evidence="10">Prilba</strain>
    </source>
</reference>
<accession>A0A9P5N0R6</accession>
<dbReference type="PANTHER" id="PTHR15944">
    <property type="entry name" value="FARNESYLCYSTEINE LYASE"/>
    <property type="match status" value="1"/>
</dbReference>
<evidence type="ECO:0000313" key="10">
    <source>
        <dbReference type="EMBL" id="KAF8483549.1"/>
    </source>
</evidence>
<evidence type="ECO:0000256" key="5">
    <source>
        <dbReference type="ARBA" id="ARBA00022827"/>
    </source>
</evidence>
<evidence type="ECO:0000313" key="11">
    <source>
        <dbReference type="Proteomes" id="UP000759537"/>
    </source>
</evidence>
<dbReference type="OrthoDB" id="437369at2759"/>
<dbReference type="InterPro" id="IPR036188">
    <property type="entry name" value="FAD/NAD-bd_sf"/>
</dbReference>
<dbReference type="AlphaFoldDB" id="A0A9P5N0R6"/>
<keyword evidence="5" id="KW-0274">FAD</keyword>
<dbReference type="GO" id="GO:0001735">
    <property type="term" value="F:prenylcysteine oxidase activity"/>
    <property type="evidence" value="ECO:0007669"/>
    <property type="project" value="InterPro"/>
</dbReference>
<protein>
    <submittedName>
        <fullName evidence="10">FAD/NAD(P)-binding domain-containing protein</fullName>
    </submittedName>
</protein>
<feature type="signal peptide" evidence="8">
    <location>
        <begin position="1"/>
        <end position="17"/>
    </location>
</feature>
<dbReference type="PIRSF" id="PIRSF036292">
    <property type="entry name" value="Prenylcysteine_oxidase"/>
    <property type="match status" value="1"/>
</dbReference>
<feature type="chain" id="PRO_5040435585" evidence="8">
    <location>
        <begin position="18"/>
        <end position="527"/>
    </location>
</feature>
<evidence type="ECO:0000256" key="1">
    <source>
        <dbReference type="ARBA" id="ARBA00001974"/>
    </source>
</evidence>
<evidence type="ECO:0000256" key="2">
    <source>
        <dbReference type="ARBA" id="ARBA00009967"/>
    </source>
</evidence>
<evidence type="ECO:0000256" key="8">
    <source>
        <dbReference type="SAM" id="SignalP"/>
    </source>
</evidence>
<dbReference type="InterPro" id="IPR017046">
    <property type="entry name" value="Prenylcysteine_Oxase1"/>
</dbReference>
<keyword evidence="4 8" id="KW-0732">Signal</keyword>
<dbReference type="EMBL" id="WHVB01000004">
    <property type="protein sequence ID" value="KAF8483549.1"/>
    <property type="molecule type" value="Genomic_DNA"/>
</dbReference>
<dbReference type="Gene3D" id="3.50.50.60">
    <property type="entry name" value="FAD/NAD(P)-binding domain"/>
    <property type="match status" value="2"/>
</dbReference>
<evidence type="ECO:0000256" key="7">
    <source>
        <dbReference type="ARBA" id="ARBA00023180"/>
    </source>
</evidence>
<dbReference type="Gene3D" id="3.30.9.10">
    <property type="entry name" value="D-Amino Acid Oxidase, subunit A, domain 2"/>
    <property type="match status" value="1"/>
</dbReference>
<evidence type="ECO:0000256" key="3">
    <source>
        <dbReference type="ARBA" id="ARBA00022630"/>
    </source>
</evidence>
<dbReference type="Pfam" id="PF07156">
    <property type="entry name" value="Prenylcys_lyase"/>
    <property type="match status" value="1"/>
</dbReference>
<dbReference type="GO" id="GO:0030327">
    <property type="term" value="P:prenylated protein catabolic process"/>
    <property type="evidence" value="ECO:0007669"/>
    <property type="project" value="TreeGrafter"/>
</dbReference>
<evidence type="ECO:0000256" key="6">
    <source>
        <dbReference type="ARBA" id="ARBA00023002"/>
    </source>
</evidence>
<keyword evidence="6" id="KW-0560">Oxidoreductase</keyword>
<name>A0A9P5N0R6_9AGAM</name>
<dbReference type="Pfam" id="PF13450">
    <property type="entry name" value="NAD_binding_8"/>
    <property type="match status" value="1"/>
</dbReference>
<reference evidence="10" key="2">
    <citation type="journal article" date="2020" name="Nat. Commun.">
        <title>Large-scale genome sequencing of mycorrhizal fungi provides insights into the early evolution of symbiotic traits.</title>
        <authorList>
            <person name="Miyauchi S."/>
            <person name="Kiss E."/>
            <person name="Kuo A."/>
            <person name="Drula E."/>
            <person name="Kohler A."/>
            <person name="Sanchez-Garcia M."/>
            <person name="Morin E."/>
            <person name="Andreopoulos B."/>
            <person name="Barry K.W."/>
            <person name="Bonito G."/>
            <person name="Buee M."/>
            <person name="Carver A."/>
            <person name="Chen C."/>
            <person name="Cichocki N."/>
            <person name="Clum A."/>
            <person name="Culley D."/>
            <person name="Crous P.W."/>
            <person name="Fauchery L."/>
            <person name="Girlanda M."/>
            <person name="Hayes R.D."/>
            <person name="Keri Z."/>
            <person name="LaButti K."/>
            <person name="Lipzen A."/>
            <person name="Lombard V."/>
            <person name="Magnuson J."/>
            <person name="Maillard F."/>
            <person name="Murat C."/>
            <person name="Nolan M."/>
            <person name="Ohm R.A."/>
            <person name="Pangilinan J."/>
            <person name="Pereira M.F."/>
            <person name="Perotto S."/>
            <person name="Peter M."/>
            <person name="Pfister S."/>
            <person name="Riley R."/>
            <person name="Sitrit Y."/>
            <person name="Stielow J.B."/>
            <person name="Szollosi G."/>
            <person name="Zifcakova L."/>
            <person name="Stursova M."/>
            <person name="Spatafora J.W."/>
            <person name="Tedersoo L."/>
            <person name="Vaario L.M."/>
            <person name="Yamada A."/>
            <person name="Yan M."/>
            <person name="Wang P."/>
            <person name="Xu J."/>
            <person name="Bruns T."/>
            <person name="Baldrian P."/>
            <person name="Vilgalys R."/>
            <person name="Dunand C."/>
            <person name="Henrissat B."/>
            <person name="Grigoriev I.V."/>
            <person name="Hibbett D."/>
            <person name="Nagy L.G."/>
            <person name="Martin F.M."/>
        </authorList>
    </citation>
    <scope>NUCLEOTIDE SEQUENCE</scope>
    <source>
        <strain evidence="10">Prilba</strain>
    </source>
</reference>
<keyword evidence="3" id="KW-0285">Flavoprotein</keyword>
<feature type="domain" description="Prenylcysteine lyase" evidence="9">
    <location>
        <begin position="159"/>
        <end position="503"/>
    </location>
</feature>
<dbReference type="InterPro" id="IPR010795">
    <property type="entry name" value="Prenylcys_lyase"/>
</dbReference>
<comment type="caution">
    <text evidence="10">The sequence shown here is derived from an EMBL/GenBank/DDBJ whole genome shotgun (WGS) entry which is preliminary data.</text>
</comment>
<evidence type="ECO:0000259" key="9">
    <source>
        <dbReference type="Pfam" id="PF07156"/>
    </source>
</evidence>
<dbReference type="PANTHER" id="PTHR15944:SF0">
    <property type="entry name" value="PRENYLCYSTEINE LYASE DOMAIN-CONTAINING PROTEIN"/>
    <property type="match status" value="1"/>
</dbReference>
<dbReference type="SUPFAM" id="SSF51905">
    <property type="entry name" value="FAD/NAD(P)-binding domain"/>
    <property type="match status" value="1"/>
</dbReference>
<gene>
    <name evidence="10" type="ORF">DFH94DRAFT_722636</name>
</gene>
<comment type="similarity">
    <text evidence="2">Belongs to the prenylcysteine oxidase family.</text>
</comment>
<dbReference type="GO" id="GO:0030328">
    <property type="term" value="P:prenylcysteine catabolic process"/>
    <property type="evidence" value="ECO:0007669"/>
    <property type="project" value="InterPro"/>
</dbReference>
<evidence type="ECO:0000256" key="4">
    <source>
        <dbReference type="ARBA" id="ARBA00022729"/>
    </source>
</evidence>
<keyword evidence="7" id="KW-0325">Glycoprotein</keyword>
<proteinExistence type="inferred from homology"/>
<comment type="cofactor">
    <cofactor evidence="1">
        <name>FAD</name>
        <dbReference type="ChEBI" id="CHEBI:57692"/>
    </cofactor>
</comment>
<keyword evidence="11" id="KW-1185">Reference proteome</keyword>
<dbReference type="Proteomes" id="UP000759537">
    <property type="component" value="Unassembled WGS sequence"/>
</dbReference>
<sequence>MHKIALFALIAASLSHAFQFPFDIKNFRLTKPHIAPSLGVVPPRSPRVAIIGAGAGGSSAAFWIGKAKERYGLDVAIDIYERNDYIGGRSTTVHPYNNTAYEPVELGASIFVRINKNLWRAANEFNLSLYGFEEEDGDMAIWDGEQILHTVMASGSWGSWLNDLKFLWRYGYRSPTRMKELVRAMTNKFVTLYESDVKSWSSIEELNGALNWTELISQTGAEYFQSHGVSQLFTNEIIEAATRVNYAQDIDSIHGLEAACSLAADGGGTVKGGNWQIFEQFVERSGAQIFLKTEVVGIERHSDRTWTIVTDAERRDYDAVVIAAPHHASHISLPADLSSLIPPQPYIHLHVTLLTTTAATPNPVYFGYKPGYKVPTTVLTSLDGVRRGGKAPEFNSLSYHGQAKFATNEHDRSETGEWVVKIFSMERISDEWLAAMFQNQVGWVLRKEWDAYPVLPPTTKFPPIKLDDGLFYVNAFEPFISAMETETLASRNVVDLLLREKFNSSICPLDEEKEKESSAEFVYGWDC</sequence>